<keyword evidence="10" id="KW-1185">Reference proteome</keyword>
<dbReference type="Proteomes" id="UP000237381">
    <property type="component" value="Unassembled WGS sequence"/>
</dbReference>
<dbReference type="GO" id="GO:0016020">
    <property type="term" value="C:membrane"/>
    <property type="evidence" value="ECO:0007669"/>
    <property type="project" value="UniProtKB-SubCell"/>
</dbReference>
<feature type="transmembrane region" description="Helical" evidence="7">
    <location>
        <begin position="403"/>
        <end position="424"/>
    </location>
</feature>
<evidence type="ECO:0000256" key="1">
    <source>
        <dbReference type="ARBA" id="ARBA00004127"/>
    </source>
</evidence>
<dbReference type="InterPro" id="IPR003918">
    <property type="entry name" value="NADH_UbQ_OxRdtase"/>
</dbReference>
<feature type="transmembrane region" description="Helical" evidence="7">
    <location>
        <begin position="168"/>
        <end position="188"/>
    </location>
</feature>
<feature type="transmembrane region" description="Helical" evidence="7">
    <location>
        <begin position="268"/>
        <end position="293"/>
    </location>
</feature>
<comment type="caution">
    <text evidence="9">The sequence shown here is derived from an EMBL/GenBank/DDBJ whole genome shotgun (WGS) entry which is preliminary data.</text>
</comment>
<comment type="subcellular location">
    <subcellularLocation>
        <location evidence="1">Endomembrane system</location>
        <topology evidence="1">Multi-pass membrane protein</topology>
    </subcellularLocation>
    <subcellularLocation>
        <location evidence="6">Membrane</location>
        <topology evidence="6">Multi-pass membrane protein</topology>
    </subcellularLocation>
</comment>
<dbReference type="InterPro" id="IPR010227">
    <property type="entry name" value="NADH_Q_OxRdtase_chainM/4"/>
</dbReference>
<feature type="transmembrane region" description="Helical" evidence="7">
    <location>
        <begin position="137"/>
        <end position="156"/>
    </location>
</feature>
<accession>A0A2S4MC58</accession>
<feature type="transmembrane region" description="Helical" evidence="7">
    <location>
        <begin position="331"/>
        <end position="349"/>
    </location>
</feature>
<feature type="domain" description="NADH:quinone oxidoreductase/Mrp antiporter transmembrane" evidence="8">
    <location>
        <begin position="132"/>
        <end position="417"/>
    </location>
</feature>
<evidence type="ECO:0000256" key="4">
    <source>
        <dbReference type="ARBA" id="ARBA00022989"/>
    </source>
</evidence>
<dbReference type="GO" id="GO:0015990">
    <property type="term" value="P:electron transport coupled proton transport"/>
    <property type="evidence" value="ECO:0007669"/>
    <property type="project" value="TreeGrafter"/>
</dbReference>
<evidence type="ECO:0000256" key="6">
    <source>
        <dbReference type="RuleBase" id="RU000320"/>
    </source>
</evidence>
<evidence type="ECO:0000259" key="8">
    <source>
        <dbReference type="Pfam" id="PF00361"/>
    </source>
</evidence>
<dbReference type="Pfam" id="PF00361">
    <property type="entry name" value="Proton_antipo_M"/>
    <property type="match status" value="1"/>
</dbReference>
<evidence type="ECO:0000313" key="9">
    <source>
        <dbReference type="EMBL" id="POR52199.1"/>
    </source>
</evidence>
<keyword evidence="5 7" id="KW-0472">Membrane</keyword>
<keyword evidence="3 6" id="KW-0812">Transmembrane</keyword>
<dbReference type="GO" id="GO:0003954">
    <property type="term" value="F:NADH dehydrogenase activity"/>
    <property type="evidence" value="ECO:0007669"/>
    <property type="project" value="TreeGrafter"/>
</dbReference>
<sequence length="519" mass="56541">MQSVPFLSLAIWIPILFGVAVLRLGSDRHPQRTRWLSLTGSIVGLLVTIPLITGFDNHVAAMQFVEFRNWLPDFGVAWRLGIDGISLWLVVLTAFTTLVIVIASWESITVRVAQYHGAFLILSGLMVGTFAATDGMLFFVFFEATLIPLYLLIGAWGHARRSYAAVKFFFFSLAGSLLMLVSMLYLYSQSHTFDMAAWHNLTLGFVPQLLVFIGFFAAFAVKVPMWPFHTWLPDVHLEAPTGATVILAMLKLGGYGFLRFTLPITPDAAHFFAPAIITLSLVAVVYSSLLALAQTDMTRLLAYSTIAHMGLVTLGLFLFNQMGTEGAIVQMISYGFVSGAMLLSIGMLFDRTKTRTISAYGGVVNVMPRYAMFMMLFCMANVGLPGTSGFVGEFMVIMGAIRVNFWIGAIATTTVVLSAAYTLWMYKRVIFGAVANKSVAKLADIGRRETLILASLAALVLVVGLYPKPMTDAIELSAANLVTQAGRTKQAAEDTANADAVRTDAARAAADTRVPRSPT</sequence>
<dbReference type="InterPro" id="IPR001750">
    <property type="entry name" value="ND/Mrp_TM"/>
</dbReference>
<comment type="similarity">
    <text evidence="2">Belongs to the complex I subunit 4 family.</text>
</comment>
<protein>
    <submittedName>
        <fullName evidence="9">NADH dehydrogenase subunit M</fullName>
    </submittedName>
</protein>
<dbReference type="NCBIfam" id="TIGR01972">
    <property type="entry name" value="NDH_I_M"/>
    <property type="match status" value="1"/>
</dbReference>
<reference evidence="9 10" key="1">
    <citation type="submission" date="2018-01" db="EMBL/GenBank/DDBJ databases">
        <title>Genomic Encyclopedia of Type Strains, Phase III (KMG-III): the genomes of soil and plant-associated and newly described type strains.</title>
        <authorList>
            <person name="Whitman W."/>
        </authorList>
    </citation>
    <scope>NUCLEOTIDE SEQUENCE [LARGE SCALE GENOMIC DNA]</scope>
    <source>
        <strain evidence="9 10">JCM 18070</strain>
    </source>
</reference>
<evidence type="ECO:0000256" key="2">
    <source>
        <dbReference type="ARBA" id="ARBA00009025"/>
    </source>
</evidence>
<evidence type="ECO:0000256" key="3">
    <source>
        <dbReference type="ARBA" id="ARBA00022692"/>
    </source>
</evidence>
<feature type="transmembrane region" description="Helical" evidence="7">
    <location>
        <begin position="450"/>
        <end position="467"/>
    </location>
</feature>
<evidence type="ECO:0000256" key="5">
    <source>
        <dbReference type="ARBA" id="ARBA00023136"/>
    </source>
</evidence>
<dbReference type="RefSeq" id="WP_103704576.1">
    <property type="nucleotide sequence ID" value="NZ_PQGA01000005.1"/>
</dbReference>
<organism evidence="9 10">
    <name type="scientific">Paraburkholderia eburnea</name>
    <dbReference type="NCBI Taxonomy" id="1189126"/>
    <lineage>
        <taxon>Bacteria</taxon>
        <taxon>Pseudomonadati</taxon>
        <taxon>Pseudomonadota</taxon>
        <taxon>Betaproteobacteria</taxon>
        <taxon>Burkholderiales</taxon>
        <taxon>Burkholderiaceae</taxon>
        <taxon>Paraburkholderia</taxon>
    </lineage>
</organism>
<feature type="transmembrane region" description="Helical" evidence="7">
    <location>
        <begin position="200"/>
        <end position="221"/>
    </location>
</feature>
<dbReference type="PANTHER" id="PTHR43507">
    <property type="entry name" value="NADH-UBIQUINONE OXIDOREDUCTASE CHAIN 4"/>
    <property type="match status" value="1"/>
</dbReference>
<proteinExistence type="inferred from homology"/>
<feature type="transmembrane region" description="Helical" evidence="7">
    <location>
        <begin position="242"/>
        <end position="262"/>
    </location>
</feature>
<feature type="transmembrane region" description="Helical" evidence="7">
    <location>
        <begin position="85"/>
        <end position="105"/>
    </location>
</feature>
<evidence type="ECO:0000313" key="10">
    <source>
        <dbReference type="Proteomes" id="UP000237381"/>
    </source>
</evidence>
<dbReference type="AlphaFoldDB" id="A0A2S4MC58"/>
<dbReference type="PANTHER" id="PTHR43507:SF1">
    <property type="entry name" value="NADH-UBIQUINONE OXIDOREDUCTASE CHAIN 4"/>
    <property type="match status" value="1"/>
</dbReference>
<feature type="transmembrane region" description="Helical" evidence="7">
    <location>
        <begin position="6"/>
        <end position="24"/>
    </location>
</feature>
<dbReference type="OrthoDB" id="9768329at2"/>
<dbReference type="PRINTS" id="PR01437">
    <property type="entry name" value="NUOXDRDTASE4"/>
</dbReference>
<dbReference type="GO" id="GO:0012505">
    <property type="term" value="C:endomembrane system"/>
    <property type="evidence" value="ECO:0007669"/>
    <property type="project" value="UniProtKB-SubCell"/>
</dbReference>
<feature type="transmembrane region" description="Helical" evidence="7">
    <location>
        <begin position="370"/>
        <end position="391"/>
    </location>
</feature>
<keyword evidence="4 7" id="KW-1133">Transmembrane helix</keyword>
<gene>
    <name evidence="9" type="ORF">B0G62_105167</name>
</gene>
<evidence type="ECO:0000256" key="7">
    <source>
        <dbReference type="SAM" id="Phobius"/>
    </source>
</evidence>
<feature type="transmembrane region" description="Helical" evidence="7">
    <location>
        <begin position="112"/>
        <end position="131"/>
    </location>
</feature>
<dbReference type="GO" id="GO:0042773">
    <property type="term" value="P:ATP synthesis coupled electron transport"/>
    <property type="evidence" value="ECO:0007669"/>
    <property type="project" value="InterPro"/>
</dbReference>
<dbReference type="NCBIfam" id="NF004501">
    <property type="entry name" value="PRK05846.1-5"/>
    <property type="match status" value="1"/>
</dbReference>
<name>A0A2S4MC58_9BURK</name>
<dbReference type="GO" id="GO:0048039">
    <property type="term" value="F:ubiquinone binding"/>
    <property type="evidence" value="ECO:0007669"/>
    <property type="project" value="TreeGrafter"/>
</dbReference>
<feature type="transmembrane region" description="Helical" evidence="7">
    <location>
        <begin position="36"/>
        <end position="55"/>
    </location>
</feature>
<dbReference type="GO" id="GO:0008137">
    <property type="term" value="F:NADH dehydrogenase (ubiquinone) activity"/>
    <property type="evidence" value="ECO:0007669"/>
    <property type="project" value="InterPro"/>
</dbReference>
<feature type="transmembrane region" description="Helical" evidence="7">
    <location>
        <begin position="300"/>
        <end position="319"/>
    </location>
</feature>
<dbReference type="EMBL" id="PQGA01000005">
    <property type="protein sequence ID" value="POR52199.1"/>
    <property type="molecule type" value="Genomic_DNA"/>
</dbReference>